<dbReference type="InterPro" id="IPR036086">
    <property type="entry name" value="ParB/Sulfiredoxin_sf"/>
</dbReference>
<reference evidence="7" key="1">
    <citation type="submission" date="2017-09" db="EMBL/GenBank/DDBJ databases">
        <title>Depth-based differentiation of microbial function through sediment-hosted aquifers and enrichment of novel symbionts in the deep terrestrial subsurface.</title>
        <authorList>
            <person name="Probst A.J."/>
            <person name="Ladd B."/>
            <person name="Jarett J.K."/>
            <person name="Geller-Mcgrath D.E."/>
            <person name="Sieber C.M.K."/>
            <person name="Emerson J.B."/>
            <person name="Anantharaman K."/>
            <person name="Thomas B.C."/>
            <person name="Malmstrom R."/>
            <person name="Stieglmeier M."/>
            <person name="Klingl A."/>
            <person name="Woyke T."/>
            <person name="Ryan C.M."/>
            <person name="Banfield J.F."/>
        </authorList>
    </citation>
    <scope>NUCLEOTIDE SEQUENCE [LARGE SCALE GENOMIC DNA]</scope>
</reference>
<dbReference type="SUPFAM" id="SSF110849">
    <property type="entry name" value="ParB/Sulfiredoxin"/>
    <property type="match status" value="1"/>
</dbReference>
<dbReference type="SUPFAM" id="SSF109709">
    <property type="entry name" value="KorB DNA-binding domain-like"/>
    <property type="match status" value="1"/>
</dbReference>
<dbReference type="InterPro" id="IPR003115">
    <property type="entry name" value="ParB_N"/>
</dbReference>
<dbReference type="NCBIfam" id="TIGR00180">
    <property type="entry name" value="parB_part"/>
    <property type="match status" value="1"/>
</dbReference>
<dbReference type="SMART" id="SM00470">
    <property type="entry name" value="ParB"/>
    <property type="match status" value="1"/>
</dbReference>
<evidence type="ECO:0000313" key="6">
    <source>
        <dbReference type="EMBL" id="PIR87092.1"/>
    </source>
</evidence>
<comment type="similarity">
    <text evidence="1">Belongs to the ParB family.</text>
</comment>
<dbReference type="InterPro" id="IPR041468">
    <property type="entry name" value="HTH_ParB/Spo0J"/>
</dbReference>
<proteinExistence type="inferred from homology"/>
<dbReference type="Pfam" id="PF17762">
    <property type="entry name" value="HTH_ParB"/>
    <property type="match status" value="1"/>
</dbReference>
<comment type="caution">
    <text evidence="6">The sequence shown here is derived from an EMBL/GenBank/DDBJ whole genome shotgun (WGS) entry which is preliminary data.</text>
</comment>
<dbReference type="AlphaFoldDB" id="A0A2H0UL02"/>
<evidence type="ECO:0000256" key="2">
    <source>
        <dbReference type="ARBA" id="ARBA00022829"/>
    </source>
</evidence>
<evidence type="ECO:0000256" key="4">
    <source>
        <dbReference type="SAM" id="MobiDB-lite"/>
    </source>
</evidence>
<dbReference type="Pfam" id="PF23552">
    <property type="entry name" value="ParB_C"/>
    <property type="match status" value="1"/>
</dbReference>
<keyword evidence="2" id="KW-0159">Chromosome partition</keyword>
<dbReference type="FunFam" id="1.10.10.2830:FF:000001">
    <property type="entry name" value="Chromosome partitioning protein ParB"/>
    <property type="match status" value="1"/>
</dbReference>
<dbReference type="PANTHER" id="PTHR33375:SF1">
    <property type="entry name" value="CHROMOSOME-PARTITIONING PROTEIN PARB-RELATED"/>
    <property type="match status" value="1"/>
</dbReference>
<protein>
    <recommendedName>
        <fullName evidence="5">ParB-like N-terminal domain-containing protein</fullName>
    </recommendedName>
</protein>
<evidence type="ECO:0000256" key="1">
    <source>
        <dbReference type="ARBA" id="ARBA00006295"/>
    </source>
</evidence>
<evidence type="ECO:0000313" key="7">
    <source>
        <dbReference type="Proteomes" id="UP000229526"/>
    </source>
</evidence>
<dbReference type="GO" id="GO:0005694">
    <property type="term" value="C:chromosome"/>
    <property type="evidence" value="ECO:0007669"/>
    <property type="project" value="TreeGrafter"/>
</dbReference>
<feature type="domain" description="ParB-like N-terminal" evidence="5">
    <location>
        <begin position="10"/>
        <end position="108"/>
    </location>
</feature>
<feature type="region of interest" description="Disordered" evidence="4">
    <location>
        <begin position="280"/>
        <end position="350"/>
    </location>
</feature>
<dbReference type="PANTHER" id="PTHR33375">
    <property type="entry name" value="CHROMOSOME-PARTITIONING PROTEIN PARB-RELATED"/>
    <property type="match status" value="1"/>
</dbReference>
<gene>
    <name evidence="6" type="ORF">COU11_02585</name>
</gene>
<dbReference type="InterPro" id="IPR057240">
    <property type="entry name" value="ParB_dimer_C"/>
</dbReference>
<keyword evidence="3" id="KW-0238">DNA-binding</keyword>
<dbReference type="Gene3D" id="3.90.1530.30">
    <property type="match status" value="1"/>
</dbReference>
<dbReference type="GO" id="GO:0003677">
    <property type="term" value="F:DNA binding"/>
    <property type="evidence" value="ECO:0007669"/>
    <property type="project" value="UniProtKB-KW"/>
</dbReference>
<dbReference type="CDD" id="cd16393">
    <property type="entry name" value="SPO0J_N"/>
    <property type="match status" value="1"/>
</dbReference>
<dbReference type="Gene3D" id="1.10.10.2830">
    <property type="match status" value="1"/>
</dbReference>
<dbReference type="InterPro" id="IPR050336">
    <property type="entry name" value="Chromosome_partition/occlusion"/>
</dbReference>
<accession>A0A2H0UL02</accession>
<dbReference type="GO" id="GO:0007059">
    <property type="term" value="P:chromosome segregation"/>
    <property type="evidence" value="ECO:0007669"/>
    <property type="project" value="UniProtKB-KW"/>
</dbReference>
<dbReference type="FunFam" id="3.90.1530.30:FF:000001">
    <property type="entry name" value="Chromosome partitioning protein ParB"/>
    <property type="match status" value="1"/>
</dbReference>
<dbReference type="Proteomes" id="UP000229526">
    <property type="component" value="Unassembled WGS sequence"/>
</dbReference>
<name>A0A2H0UL02_9BACT</name>
<evidence type="ECO:0000259" key="5">
    <source>
        <dbReference type="SMART" id="SM00470"/>
    </source>
</evidence>
<feature type="compositionally biased region" description="Basic and acidic residues" evidence="4">
    <location>
        <begin position="305"/>
        <end position="321"/>
    </location>
</feature>
<dbReference type="Pfam" id="PF02195">
    <property type="entry name" value="ParB_N"/>
    <property type="match status" value="1"/>
</dbReference>
<evidence type="ECO:0000256" key="3">
    <source>
        <dbReference type="ARBA" id="ARBA00023125"/>
    </source>
</evidence>
<dbReference type="InterPro" id="IPR004437">
    <property type="entry name" value="ParB/RepB/Spo0J"/>
</dbReference>
<sequence>MNPPIQQPVFLIETHKIGVNPFQPRKYFDEEKLKELASSIREYGILQPLVVTKVEEVTDTGTNVRYELIAGERRWRASQLVGLERVPAIIKNVGLDRERLEMAIVENVQRADLNPIESARAYSRLQDEFQLTQREIAARIGKSRESVANCMRLLNLPTVIQEAVSMGQVGESQARLLLSVDDIQQQELLFADILKNNLSVRELKGKIDYLKSIGRKKEPGEQQRMGPLFDPETESIKKQLEETLGTPVKVERAGDHGKITIEYSTMDDLKALLGRLGHQDAQSEFAPPSETTLAEAEAQSEPDTFDERIEERHYGPEHSDDSGGVPPVDLPTDQAGLPTQSESEEPEFTI</sequence>
<organism evidence="6 7">
    <name type="scientific">Candidatus Harrisonbacteria bacterium CG10_big_fil_rev_8_21_14_0_10_49_15</name>
    <dbReference type="NCBI Taxonomy" id="1974587"/>
    <lineage>
        <taxon>Bacteria</taxon>
        <taxon>Candidatus Harrisoniibacteriota</taxon>
    </lineage>
</organism>
<dbReference type="EMBL" id="PFBD01000020">
    <property type="protein sequence ID" value="PIR87092.1"/>
    <property type="molecule type" value="Genomic_DNA"/>
</dbReference>